<evidence type="ECO:0000313" key="3">
    <source>
        <dbReference type="Proteomes" id="UP001328107"/>
    </source>
</evidence>
<evidence type="ECO:0000313" key="2">
    <source>
        <dbReference type="EMBL" id="GMR36141.1"/>
    </source>
</evidence>
<reference evidence="3" key="1">
    <citation type="submission" date="2022-10" db="EMBL/GenBank/DDBJ databases">
        <title>Genome assembly of Pristionchus species.</title>
        <authorList>
            <person name="Yoshida K."/>
            <person name="Sommer R.J."/>
        </authorList>
    </citation>
    <scope>NUCLEOTIDE SEQUENCE [LARGE SCALE GENOMIC DNA]</scope>
    <source>
        <strain evidence="3">RS5460</strain>
    </source>
</reference>
<protein>
    <submittedName>
        <fullName evidence="2">Uncharacterized protein</fullName>
    </submittedName>
</protein>
<organism evidence="2 3">
    <name type="scientific">Pristionchus mayeri</name>
    <dbReference type="NCBI Taxonomy" id="1317129"/>
    <lineage>
        <taxon>Eukaryota</taxon>
        <taxon>Metazoa</taxon>
        <taxon>Ecdysozoa</taxon>
        <taxon>Nematoda</taxon>
        <taxon>Chromadorea</taxon>
        <taxon>Rhabditida</taxon>
        <taxon>Rhabditina</taxon>
        <taxon>Diplogasteromorpha</taxon>
        <taxon>Diplogasteroidea</taxon>
        <taxon>Neodiplogasteridae</taxon>
        <taxon>Pristionchus</taxon>
    </lineage>
</organism>
<dbReference type="Proteomes" id="UP001328107">
    <property type="component" value="Unassembled WGS sequence"/>
</dbReference>
<evidence type="ECO:0000256" key="1">
    <source>
        <dbReference type="SAM" id="MobiDB-lite"/>
    </source>
</evidence>
<sequence length="215" mass="23573">NNNNNFNGANSGPVYLEGDGGVPNGQYQNNNYNGANSFPVYQEGDGGYQQNNNWNQPNINNGRYINQQNNNYNNNNQYGSNGFNGWETISSVGYGSVPMELAWRAARQEINQNFYGQQLINPLIPISIPKAQKNGGGDVELEVVYAEGNCFGAKKAGYNGSHQVDLSLISNANCVQKPLGQRMLYSVSERQGRRGGSKITVRRLRDVANGEVILG</sequence>
<comment type="caution">
    <text evidence="2">The sequence shown here is derived from an EMBL/GenBank/DDBJ whole genome shotgun (WGS) entry which is preliminary data.</text>
</comment>
<feature type="compositionally biased region" description="Low complexity" evidence="1">
    <location>
        <begin position="1"/>
        <end position="10"/>
    </location>
</feature>
<keyword evidence="3" id="KW-1185">Reference proteome</keyword>
<feature type="region of interest" description="Disordered" evidence="1">
    <location>
        <begin position="1"/>
        <end position="24"/>
    </location>
</feature>
<feature type="non-terminal residue" evidence="2">
    <location>
        <position position="1"/>
    </location>
</feature>
<accession>A0AAN5CCC5</accession>
<dbReference type="AlphaFoldDB" id="A0AAN5CCC5"/>
<name>A0AAN5CCC5_9BILA</name>
<dbReference type="EMBL" id="BTRK01000002">
    <property type="protein sequence ID" value="GMR36141.1"/>
    <property type="molecule type" value="Genomic_DNA"/>
</dbReference>
<gene>
    <name evidence="2" type="ORF">PMAYCL1PPCAC_06336</name>
</gene>
<proteinExistence type="predicted"/>